<dbReference type="HOGENOM" id="CLU_104921_0_0_2"/>
<dbReference type="InParanoid" id="L0AAE9"/>
<evidence type="ECO:0000256" key="5">
    <source>
        <dbReference type="HAMAP-Rule" id="MF_00147"/>
    </source>
</evidence>
<gene>
    <name evidence="5" type="primary">tpiA</name>
    <name evidence="6" type="ordered locus">Calag_1167</name>
</gene>
<dbReference type="GO" id="GO:0006096">
    <property type="term" value="P:glycolytic process"/>
    <property type="evidence" value="ECO:0007669"/>
    <property type="project" value="UniProtKB-UniRule"/>
</dbReference>
<feature type="active site" description="Proton acceptor" evidence="5">
    <location>
        <position position="144"/>
    </location>
</feature>
<keyword evidence="2 5" id="KW-0963">Cytoplasm</keyword>
<dbReference type="STRING" id="1056495.Calag_1167"/>
<dbReference type="PROSITE" id="PS51440">
    <property type="entry name" value="TIM_2"/>
    <property type="match status" value="1"/>
</dbReference>
<feature type="binding site" evidence="5">
    <location>
        <begin position="12"/>
        <end position="14"/>
    </location>
    <ligand>
        <name>substrate</name>
    </ligand>
</feature>
<organism evidence="6 7">
    <name type="scientific">Caldisphaera lagunensis (strain DSM 15908 / JCM 11604 / ANMR 0165 / IC-154)</name>
    <dbReference type="NCBI Taxonomy" id="1056495"/>
    <lineage>
        <taxon>Archaea</taxon>
        <taxon>Thermoproteota</taxon>
        <taxon>Thermoprotei</taxon>
        <taxon>Acidilobales</taxon>
        <taxon>Caldisphaeraceae</taxon>
        <taxon>Caldisphaera</taxon>
    </lineage>
</organism>
<keyword evidence="3 5" id="KW-0324">Glycolysis</keyword>
<comment type="pathway">
    <text evidence="5">Carbohydrate degradation; glycolysis; D-glyceraldehyde 3-phosphate from glycerone phosphate: step 1/1.</text>
</comment>
<comment type="subunit">
    <text evidence="5">Homotetramer; dimer of dimers.</text>
</comment>
<comment type="pathway">
    <text evidence="5">Carbohydrate biosynthesis; gluconeogenesis.</text>
</comment>
<dbReference type="KEGG" id="clg:Calag_1167"/>
<dbReference type="InterPro" id="IPR000652">
    <property type="entry name" value="Triosephosphate_isomerase"/>
</dbReference>
<dbReference type="NCBIfam" id="TIGR00419">
    <property type="entry name" value="tim"/>
    <property type="match status" value="1"/>
</dbReference>
<feature type="binding site" evidence="5">
    <location>
        <begin position="204"/>
        <end position="205"/>
    </location>
    <ligand>
        <name>substrate</name>
    </ligand>
</feature>
<dbReference type="eggNOG" id="arCOG01087">
    <property type="taxonomic scope" value="Archaea"/>
</dbReference>
<feature type="binding site" evidence="5">
    <location>
        <position position="149"/>
    </location>
    <ligand>
        <name>substrate</name>
    </ligand>
</feature>
<dbReference type="InterPro" id="IPR035990">
    <property type="entry name" value="TIM_sf"/>
</dbReference>
<dbReference type="InterPro" id="IPR022891">
    <property type="entry name" value="Triosephosphate_isomerase_arc"/>
</dbReference>
<dbReference type="GO" id="GO:0004807">
    <property type="term" value="F:triose-phosphate isomerase activity"/>
    <property type="evidence" value="ECO:0007669"/>
    <property type="project" value="UniProtKB-UniRule"/>
</dbReference>
<dbReference type="UniPathway" id="UPA00138"/>
<dbReference type="CDD" id="cd00311">
    <property type="entry name" value="TIM"/>
    <property type="match status" value="1"/>
</dbReference>
<dbReference type="EC" id="5.3.1.1" evidence="5"/>
<sequence length="227" mass="24709">MAIEMKYVFAINFKSYETAYNNVALEIAKTANQLSSKYSNVRIILSVPSVMISKIINIYDDIYLQHIDPLDYGAYTGFLSVDSLKYLEVKGSLINHSEHKIIYRDIEKIVKKMKELNKESLVCADTPGEAAGIAYLNPSMIAVEPPELIGSGIPVSKAKPEVITESLKAVKSVSNIPVLAGAGITIPDDAIKAIELGSSGVLIASAVMKSKNPNKVIIDFVEKMNSV</sequence>
<evidence type="ECO:0000313" key="7">
    <source>
        <dbReference type="Proteomes" id="UP000010469"/>
    </source>
</evidence>
<comment type="function">
    <text evidence="5">Involved in the gluconeogenesis. Catalyzes stereospecifically the conversion of dihydroxyacetone phosphate (DHAP) to D-glyceraldehyde-3-phosphate (G3P).</text>
</comment>
<dbReference type="FunCoup" id="L0AAE9">
    <property type="interactions" value="161"/>
</dbReference>
<dbReference type="AlphaFoldDB" id="L0AAE9"/>
<keyword evidence="4 5" id="KW-0413">Isomerase</keyword>
<comment type="catalytic activity">
    <reaction evidence="5">
        <text>D-glyceraldehyde 3-phosphate = dihydroxyacetone phosphate</text>
        <dbReference type="Rhea" id="RHEA:18585"/>
        <dbReference type="ChEBI" id="CHEBI:57642"/>
        <dbReference type="ChEBI" id="CHEBI:59776"/>
        <dbReference type="EC" id="5.3.1.1"/>
    </reaction>
</comment>
<name>L0AAE9_CALLD</name>
<dbReference type="PROSITE" id="PS00171">
    <property type="entry name" value="TIM_1"/>
    <property type="match status" value="1"/>
</dbReference>
<protein>
    <recommendedName>
        <fullName evidence="5">Triosephosphate isomerase</fullName>
        <shortName evidence="5">TIM</shortName>
        <shortName evidence="5">TPI</shortName>
        <ecNumber evidence="5">5.3.1.1</ecNumber>
    </recommendedName>
    <alternativeName>
        <fullName evidence="5">Triose-phosphate isomerase</fullName>
    </alternativeName>
</protein>
<evidence type="ECO:0000313" key="6">
    <source>
        <dbReference type="EMBL" id="AFZ70888.1"/>
    </source>
</evidence>
<dbReference type="HAMAP" id="MF_00147_A">
    <property type="entry name" value="TIM_A"/>
    <property type="match status" value="1"/>
</dbReference>
<dbReference type="Pfam" id="PF00121">
    <property type="entry name" value="TIM"/>
    <property type="match status" value="1"/>
</dbReference>
<feature type="active site" description="Electrophile" evidence="5">
    <location>
        <position position="96"/>
    </location>
</feature>
<dbReference type="Gene3D" id="3.20.20.70">
    <property type="entry name" value="Aldolase class I"/>
    <property type="match status" value="1"/>
</dbReference>
<keyword evidence="7" id="KW-1185">Reference proteome</keyword>
<dbReference type="EMBL" id="CP003378">
    <property type="protein sequence ID" value="AFZ70888.1"/>
    <property type="molecule type" value="Genomic_DNA"/>
</dbReference>
<dbReference type="GO" id="GO:0006094">
    <property type="term" value="P:gluconeogenesis"/>
    <property type="evidence" value="ECO:0007669"/>
    <property type="project" value="UniProtKB-UniRule"/>
</dbReference>
<dbReference type="GO" id="GO:0005737">
    <property type="term" value="C:cytoplasm"/>
    <property type="evidence" value="ECO:0007669"/>
    <property type="project" value="UniProtKB-SubCell"/>
</dbReference>
<accession>L0AAE9</accession>
<dbReference type="SUPFAM" id="SSF51351">
    <property type="entry name" value="Triosephosphate isomerase (TIM)"/>
    <property type="match status" value="1"/>
</dbReference>
<dbReference type="Proteomes" id="UP000010469">
    <property type="component" value="Chromosome"/>
</dbReference>
<evidence type="ECO:0000256" key="2">
    <source>
        <dbReference type="ARBA" id="ARBA00022490"/>
    </source>
</evidence>
<dbReference type="InterPro" id="IPR013785">
    <property type="entry name" value="Aldolase_TIM"/>
</dbReference>
<comment type="similarity">
    <text evidence="5">Belongs to the triosephosphate isomerase family.</text>
</comment>
<comment type="subcellular location">
    <subcellularLocation>
        <location evidence="5">Cytoplasm</location>
    </subcellularLocation>
</comment>
<evidence type="ECO:0000256" key="3">
    <source>
        <dbReference type="ARBA" id="ARBA00023152"/>
    </source>
</evidence>
<feature type="binding site" evidence="5">
    <location>
        <position position="183"/>
    </location>
    <ligand>
        <name>substrate</name>
    </ligand>
</feature>
<proteinExistence type="inferred from homology"/>
<reference evidence="7" key="1">
    <citation type="submission" date="2012-03" db="EMBL/GenBank/DDBJ databases">
        <title>Complete genome of Caldisphaera lagunensis DSM 15908.</title>
        <authorList>
            <person name="Lucas S."/>
            <person name="Copeland A."/>
            <person name="Lapidus A."/>
            <person name="Glavina del Rio T."/>
            <person name="Dalin E."/>
            <person name="Tice H."/>
            <person name="Bruce D."/>
            <person name="Goodwin L."/>
            <person name="Pitluck S."/>
            <person name="Peters L."/>
            <person name="Mikhailova N."/>
            <person name="Teshima H."/>
            <person name="Kyrpides N."/>
            <person name="Mavromatis K."/>
            <person name="Ivanova N."/>
            <person name="Brettin T."/>
            <person name="Detter J.C."/>
            <person name="Han C."/>
            <person name="Larimer F."/>
            <person name="Land M."/>
            <person name="Hauser L."/>
            <person name="Markowitz V."/>
            <person name="Cheng J.-F."/>
            <person name="Hugenholtz P."/>
            <person name="Woyke T."/>
            <person name="Wu D."/>
            <person name="Spring S."/>
            <person name="Schroeder M."/>
            <person name="Brambilla E."/>
            <person name="Klenk H.-P."/>
            <person name="Eisen J.A."/>
        </authorList>
    </citation>
    <scope>NUCLEOTIDE SEQUENCE [LARGE SCALE GENOMIC DNA]</scope>
    <source>
        <strain evidence="7">DSM 15908 / JCM 11604 / IC-154</strain>
    </source>
</reference>
<dbReference type="NCBIfam" id="NF003302">
    <property type="entry name" value="PRK04302.1"/>
    <property type="match status" value="1"/>
</dbReference>
<evidence type="ECO:0000256" key="4">
    <source>
        <dbReference type="ARBA" id="ARBA00023235"/>
    </source>
</evidence>
<dbReference type="UniPathway" id="UPA00109">
    <property type="reaction ID" value="UER00189"/>
</dbReference>
<evidence type="ECO:0000256" key="1">
    <source>
        <dbReference type="ARBA" id="ARBA00022432"/>
    </source>
</evidence>
<keyword evidence="1 5" id="KW-0312">Gluconeogenesis</keyword>
<dbReference type="InterPro" id="IPR020861">
    <property type="entry name" value="Triosephosphate_isomerase_AS"/>
</dbReference>